<keyword evidence="10" id="KW-1185">Reference proteome</keyword>
<evidence type="ECO:0000256" key="4">
    <source>
        <dbReference type="ARBA" id="ARBA00023136"/>
    </source>
</evidence>
<feature type="coiled-coil region" evidence="6">
    <location>
        <begin position="188"/>
        <end position="215"/>
    </location>
</feature>
<dbReference type="AlphaFoldDB" id="A0A4Q7MBA0"/>
<feature type="domain" description="RagB/SusD" evidence="7">
    <location>
        <begin position="335"/>
        <end position="479"/>
    </location>
</feature>
<evidence type="ECO:0000313" key="10">
    <source>
        <dbReference type="Proteomes" id="UP000293874"/>
    </source>
</evidence>
<comment type="caution">
    <text evidence="9">The sequence shown here is derived from an EMBL/GenBank/DDBJ whole genome shotgun (WGS) entry which is preliminary data.</text>
</comment>
<dbReference type="Pfam" id="PF07980">
    <property type="entry name" value="SusD_RagB"/>
    <property type="match status" value="1"/>
</dbReference>
<sequence>MRTVTTLVIAALILTGSSCKKFLATYSQNQTFLQSVDDLKEVLLGEGYAARGQFWGNLAFMDDDAVHNPSPYSTSRLFEPFGIHFWQQVPEVTSEGKLYSYYADTYVMAYKKIAALNTVLFNIPLLREKNAPEEKLRQLSGEAHVLRAYYYFLLVNIYGKPYRAATAASDYGVPLKISSEIQYTPFQRASVQQVYDQIETDLLDAEKELNGFNETSVVRGNQALAQTLLSRVYLHQEKYEKVVTYADKVIAKQYRLSDMNAWVSGKPFLTRVSPELIFTIGEARDNITDKMKELFSFVYDIETYKVSEDLLGIFSQKDLRWSVYFKKAGNGDFLARKTGEQTQTDLADLGSFRLPELYLNKAEALAMLNRNEEAIATMQELRKYRFKPQDLTAIDLSGAPLIDFVRNERRRELCFEFHRWFDLRRYGVNSKHPFGKIIRHPSIGTDGMGGSYVLGYYELKPYTEEPSAYVLSIPTAEIEFGQGVITNEARPNRPLIQ</sequence>
<dbReference type="Proteomes" id="UP000293874">
    <property type="component" value="Unassembled WGS sequence"/>
</dbReference>
<dbReference type="RefSeq" id="WP_130544147.1">
    <property type="nucleotide sequence ID" value="NZ_SGXA01000005.1"/>
</dbReference>
<keyword evidence="5" id="KW-0998">Cell outer membrane</keyword>
<evidence type="ECO:0000256" key="1">
    <source>
        <dbReference type="ARBA" id="ARBA00004442"/>
    </source>
</evidence>
<dbReference type="InterPro" id="IPR011990">
    <property type="entry name" value="TPR-like_helical_dom_sf"/>
</dbReference>
<organism evidence="9 10">
    <name type="scientific">Pseudobacter ginsenosidimutans</name>
    <dbReference type="NCBI Taxonomy" id="661488"/>
    <lineage>
        <taxon>Bacteria</taxon>
        <taxon>Pseudomonadati</taxon>
        <taxon>Bacteroidota</taxon>
        <taxon>Chitinophagia</taxon>
        <taxon>Chitinophagales</taxon>
        <taxon>Chitinophagaceae</taxon>
        <taxon>Pseudobacter</taxon>
    </lineage>
</organism>
<evidence type="ECO:0000313" key="9">
    <source>
        <dbReference type="EMBL" id="RZS65485.1"/>
    </source>
</evidence>
<evidence type="ECO:0000259" key="8">
    <source>
        <dbReference type="Pfam" id="PF14322"/>
    </source>
</evidence>
<evidence type="ECO:0000256" key="5">
    <source>
        <dbReference type="ARBA" id="ARBA00023237"/>
    </source>
</evidence>
<reference evidence="9 10" key="1">
    <citation type="submission" date="2019-02" db="EMBL/GenBank/DDBJ databases">
        <title>Genomic Encyclopedia of Type Strains, Phase IV (KMG-IV): sequencing the most valuable type-strain genomes for metagenomic binning, comparative biology and taxonomic classification.</title>
        <authorList>
            <person name="Goeker M."/>
        </authorList>
    </citation>
    <scope>NUCLEOTIDE SEQUENCE [LARGE SCALE GENOMIC DNA]</scope>
    <source>
        <strain evidence="9 10">DSM 18116</strain>
    </source>
</reference>
<dbReference type="Gene3D" id="1.25.40.390">
    <property type="match status" value="1"/>
</dbReference>
<dbReference type="GO" id="GO:0009279">
    <property type="term" value="C:cell outer membrane"/>
    <property type="evidence" value="ECO:0007669"/>
    <property type="project" value="UniProtKB-SubCell"/>
</dbReference>
<dbReference type="EMBL" id="SGXA01000005">
    <property type="protein sequence ID" value="RZS65485.1"/>
    <property type="molecule type" value="Genomic_DNA"/>
</dbReference>
<dbReference type="PROSITE" id="PS51257">
    <property type="entry name" value="PROKAR_LIPOPROTEIN"/>
    <property type="match status" value="1"/>
</dbReference>
<accession>A0A4Q7MBA0</accession>
<keyword evidence="6" id="KW-0175">Coiled coil</keyword>
<dbReference type="SUPFAM" id="SSF48452">
    <property type="entry name" value="TPR-like"/>
    <property type="match status" value="1"/>
</dbReference>
<dbReference type="InterPro" id="IPR033985">
    <property type="entry name" value="SusD-like_N"/>
</dbReference>
<evidence type="ECO:0000259" key="7">
    <source>
        <dbReference type="Pfam" id="PF07980"/>
    </source>
</evidence>
<evidence type="ECO:0000256" key="6">
    <source>
        <dbReference type="SAM" id="Coils"/>
    </source>
</evidence>
<gene>
    <name evidence="9" type="ORF">EV199_5658</name>
</gene>
<keyword evidence="3" id="KW-0732">Signal</keyword>
<dbReference type="InterPro" id="IPR012944">
    <property type="entry name" value="SusD_RagB_dom"/>
</dbReference>
<name>A0A4Q7MBA0_9BACT</name>
<dbReference type="Pfam" id="PF14322">
    <property type="entry name" value="SusD-like_3"/>
    <property type="match status" value="1"/>
</dbReference>
<proteinExistence type="inferred from homology"/>
<comment type="similarity">
    <text evidence="2">Belongs to the SusD family.</text>
</comment>
<evidence type="ECO:0000256" key="2">
    <source>
        <dbReference type="ARBA" id="ARBA00006275"/>
    </source>
</evidence>
<keyword evidence="4" id="KW-0472">Membrane</keyword>
<feature type="domain" description="SusD-like N-terminal" evidence="8">
    <location>
        <begin position="94"/>
        <end position="234"/>
    </location>
</feature>
<protein>
    <submittedName>
        <fullName evidence="9">SusD-like starch-binding protein associating with outer membrane</fullName>
    </submittedName>
</protein>
<comment type="subcellular location">
    <subcellularLocation>
        <location evidence="1">Cell outer membrane</location>
    </subcellularLocation>
</comment>
<evidence type="ECO:0000256" key="3">
    <source>
        <dbReference type="ARBA" id="ARBA00022729"/>
    </source>
</evidence>